<feature type="compositionally biased region" description="Gly residues" evidence="2">
    <location>
        <begin position="1210"/>
        <end position="1220"/>
    </location>
</feature>
<protein>
    <submittedName>
        <fullName evidence="3">Uncharacterized protein</fullName>
    </submittedName>
</protein>
<feature type="compositionally biased region" description="Low complexity" evidence="2">
    <location>
        <begin position="37"/>
        <end position="50"/>
    </location>
</feature>
<dbReference type="PANTHER" id="PTHR45615">
    <property type="entry name" value="MYOSIN HEAVY CHAIN, NON-MUSCLE"/>
    <property type="match status" value="1"/>
</dbReference>
<feature type="compositionally biased region" description="Low complexity" evidence="2">
    <location>
        <begin position="311"/>
        <end position="324"/>
    </location>
</feature>
<feature type="compositionally biased region" description="Basic and acidic residues" evidence="2">
    <location>
        <begin position="135"/>
        <end position="145"/>
    </location>
</feature>
<name>A0A1E3JTN9_9TREE</name>
<feature type="region of interest" description="Disordered" evidence="2">
    <location>
        <begin position="1"/>
        <end position="407"/>
    </location>
</feature>
<evidence type="ECO:0000256" key="2">
    <source>
        <dbReference type="SAM" id="MobiDB-lite"/>
    </source>
</evidence>
<feature type="compositionally biased region" description="Polar residues" evidence="2">
    <location>
        <begin position="1169"/>
        <end position="1179"/>
    </location>
</feature>
<evidence type="ECO:0000313" key="3">
    <source>
        <dbReference type="EMBL" id="ODO03302.1"/>
    </source>
</evidence>
<feature type="compositionally biased region" description="Polar residues" evidence="2">
    <location>
        <begin position="1033"/>
        <end position="1049"/>
    </location>
</feature>
<sequence length="1232" mass="135056">MNEDFGFSFAQPSHAPKNPFESLPALRQASHSSLPEASNSNASTQATSTTPLFGARSRGMFPFRPTAPHPLAQSTLPQDSPSSRGSSTTDGESASAKKDAEKDLGLGRGGIGGERKFFQPPARDGHAPPVIQRKAPSEREPELHHGIKPSPARQASYHAVPIAPSPVRQPASHVPPASRSSHSVAHPAPKGHSRGWGDPPFKHQQPSVEDVPDREGGQGLQDTHRAPSRPTRPSFEYKPMDTSESHQYARGAEDSGSDPSSIDTAVQVGSSTAAHRKSHLSTDEYRSPQPKASSHILDSPSSVVYLDPEAQDGTPGQQMQQPQTLAHSVRQGQHSMQFQPSPPQARGVRQPESSPSHPMSDAQRPQKIGLQRAQQEATKTVERAGTVHGHDKDVTAGRGERDQAGSSEQVLLSLLQTKNGEIDGLRGNIRNYQKLLQQKESSHNDLVSQHQRLVGSYAKDEETWKTSMGSAKRWKDNVKQKEYSKSQAMQALQESYAEQSSSYQQSLEDLSRELSAFKSTTLEETQQELSGHASTIGNIREALNQVKQSLTSHDIAVEELQNVKATKEALEKALNEKSLELDDAKAKHSNMELKLREYEETVGPDIKSVLSNLESMKVNSTLESAALQDTLHSLHEQSDKLIQKEKDYIMLQADYRSLQSSKKSVDEQISEVESFLSDLGCANRGLVCMIEELEETHASAIAKSAKEIEEKEKQAADLRSTLENVKKELETAQARISELQDSSKLQDNINESLADSNAELKDQVVSLQEAAKVQGEKERALKQEIEELRDAKQALSDRSTALAQKVQKAELRLQAAQTSLKDSRKSENHLEAQVCTLSKQLEAHLKQQSDTSYVHGLLGELQTRMEQLKSEQNDAIELQRANTQILQKDHAISSIQSSLDNAHRTIDELNDEIRKLRAGFEQVSSENARIRKEVDEQAEGGIDLIERWERDQLSADEVVMVQRVTQQIKRGEQAFYRQELDEKGETYLLEARCKKLESQISSLSHVKMSNNMAAPVAPLGVTETVAVISPYTSSSTSTVHAGKTTSPHSPTKHTEDSKTSFYSPLGAKSSTAFLSETPFNSTIGKKRRLLDADVDSEENTTVMGNDTVNDEIDASVNEATLNIPPSTQARSSTQSVTKPQKKTRFADILHSSTPPDSLPEDMDDPIEPATSQPQSQSQGKQRDGLPPPSQMPKTYKKGKTGSKSKVDSGVQGGGASSGGGDARKLRGGRKSH</sequence>
<feature type="region of interest" description="Disordered" evidence="2">
    <location>
        <begin position="1033"/>
        <end position="1062"/>
    </location>
</feature>
<feature type="compositionally biased region" description="Polar residues" evidence="2">
    <location>
        <begin position="330"/>
        <end position="339"/>
    </location>
</feature>
<dbReference type="Proteomes" id="UP000095149">
    <property type="component" value="Unassembled WGS sequence"/>
</dbReference>
<feature type="coiled-coil region" evidence="1">
    <location>
        <begin position="858"/>
        <end position="926"/>
    </location>
</feature>
<feature type="compositionally biased region" description="Basic and acidic residues" evidence="2">
    <location>
        <begin position="388"/>
        <end position="403"/>
    </location>
</feature>
<feature type="coiled-coil region" evidence="1">
    <location>
        <begin position="690"/>
        <end position="826"/>
    </location>
</feature>
<feature type="region of interest" description="Disordered" evidence="2">
    <location>
        <begin position="1122"/>
        <end position="1232"/>
    </location>
</feature>
<accession>A0A1E3JTN9</accession>
<dbReference type="OrthoDB" id="2574260at2759"/>
<dbReference type="AlphaFoldDB" id="A0A1E3JTN9"/>
<evidence type="ECO:0000313" key="4">
    <source>
        <dbReference type="Proteomes" id="UP000095149"/>
    </source>
</evidence>
<dbReference type="EMBL" id="MEKH01000009">
    <property type="protein sequence ID" value="ODO03302.1"/>
    <property type="molecule type" value="Genomic_DNA"/>
</dbReference>
<reference evidence="3 4" key="1">
    <citation type="submission" date="2016-06" db="EMBL/GenBank/DDBJ databases">
        <title>Evolution of pathogenesis and genome organization in the Tremellales.</title>
        <authorList>
            <person name="Cuomo C."/>
            <person name="Litvintseva A."/>
            <person name="Heitman J."/>
            <person name="Chen Y."/>
            <person name="Sun S."/>
            <person name="Springer D."/>
            <person name="Dromer F."/>
            <person name="Young S."/>
            <person name="Zeng Q."/>
            <person name="Chapman S."/>
            <person name="Gujja S."/>
            <person name="Saif S."/>
            <person name="Birren B."/>
        </authorList>
    </citation>
    <scope>NUCLEOTIDE SEQUENCE [LARGE SCALE GENOMIC DNA]</scope>
    <source>
        <strain evidence="3 4">CBS 6273</strain>
    </source>
</reference>
<dbReference type="PANTHER" id="PTHR45615:SF63">
    <property type="entry name" value="CHROMOSOME UNDETERMINED SCAFFOLD_10, WHOLE GENOME SHOTGUN SEQUENCE"/>
    <property type="match status" value="1"/>
</dbReference>
<feature type="compositionally biased region" description="Polar residues" evidence="2">
    <location>
        <begin position="1122"/>
        <end position="1138"/>
    </location>
</feature>
<organism evidence="3 4">
    <name type="scientific">Cryptococcus amylolentus CBS 6273</name>
    <dbReference type="NCBI Taxonomy" id="1296118"/>
    <lineage>
        <taxon>Eukaryota</taxon>
        <taxon>Fungi</taxon>
        <taxon>Dikarya</taxon>
        <taxon>Basidiomycota</taxon>
        <taxon>Agaricomycotina</taxon>
        <taxon>Tremellomycetes</taxon>
        <taxon>Tremellales</taxon>
        <taxon>Cryptococcaceae</taxon>
        <taxon>Cryptococcus</taxon>
    </lineage>
</organism>
<keyword evidence="1" id="KW-0175">Coiled coil</keyword>
<evidence type="ECO:0000256" key="1">
    <source>
        <dbReference type="SAM" id="Coils"/>
    </source>
</evidence>
<feature type="compositionally biased region" description="Basic and acidic residues" evidence="2">
    <location>
        <begin position="95"/>
        <end position="105"/>
    </location>
</feature>
<feature type="compositionally biased region" description="Polar residues" evidence="2">
    <location>
        <begin position="72"/>
        <end position="92"/>
    </location>
</feature>
<feature type="coiled-coil region" evidence="1">
    <location>
        <begin position="553"/>
        <end position="601"/>
    </location>
</feature>
<comment type="caution">
    <text evidence="3">The sequence shown here is derived from an EMBL/GenBank/DDBJ whole genome shotgun (WGS) entry which is preliminary data.</text>
</comment>
<proteinExistence type="predicted"/>
<gene>
    <name evidence="3" type="ORF">I350_06152</name>
</gene>
<feature type="compositionally biased region" description="Polar residues" evidence="2">
    <location>
        <begin position="257"/>
        <end position="273"/>
    </location>
</feature>